<keyword evidence="3" id="KW-1185">Reference proteome</keyword>
<dbReference type="AlphaFoldDB" id="A0AA43M715"/>
<accession>A0AA43M715</accession>
<dbReference type="Proteomes" id="UP001161160">
    <property type="component" value="Unassembled WGS sequence"/>
</dbReference>
<comment type="caution">
    <text evidence="2">The sequence shown here is derived from an EMBL/GenBank/DDBJ whole genome shotgun (WGS) entry which is preliminary data.</text>
</comment>
<gene>
    <name evidence="2" type="ORF">M2127_000417</name>
</gene>
<name>A0AA43M715_9BURK</name>
<protein>
    <recommendedName>
        <fullName evidence="4">Chitin-binding type-2 domain-containing protein</fullName>
    </recommendedName>
</protein>
<organism evidence="2 3">
    <name type="scientific">Polynucleobacter sphagniphilus</name>
    <dbReference type="NCBI Taxonomy" id="1743169"/>
    <lineage>
        <taxon>Bacteria</taxon>
        <taxon>Pseudomonadati</taxon>
        <taxon>Pseudomonadota</taxon>
        <taxon>Betaproteobacteria</taxon>
        <taxon>Burkholderiales</taxon>
        <taxon>Burkholderiaceae</taxon>
        <taxon>Polynucleobacter</taxon>
    </lineage>
</organism>
<dbReference type="EMBL" id="JARXYA010000002">
    <property type="protein sequence ID" value="MDH6503130.1"/>
    <property type="molecule type" value="Genomic_DNA"/>
</dbReference>
<feature type="signal peptide" evidence="1">
    <location>
        <begin position="1"/>
        <end position="34"/>
    </location>
</feature>
<proteinExistence type="predicted"/>
<evidence type="ECO:0008006" key="4">
    <source>
        <dbReference type="Google" id="ProtNLM"/>
    </source>
</evidence>
<feature type="chain" id="PRO_5041459046" description="Chitin-binding type-2 domain-containing protein" evidence="1">
    <location>
        <begin position="35"/>
        <end position="142"/>
    </location>
</feature>
<dbReference type="RefSeq" id="WP_280767859.1">
    <property type="nucleotide sequence ID" value="NZ_JARXXW010000002.1"/>
</dbReference>
<reference evidence="2" key="1">
    <citation type="submission" date="2023-04" db="EMBL/GenBank/DDBJ databases">
        <title>Genome Encyclopedia of Bacteria and Archaea VI: Functional Genomics of Type Strains.</title>
        <authorList>
            <person name="Whitman W."/>
        </authorList>
    </citation>
    <scope>NUCLEOTIDE SEQUENCE</scope>
    <source>
        <strain evidence="2">Enz.4-51</strain>
    </source>
</reference>
<evidence type="ECO:0000313" key="3">
    <source>
        <dbReference type="Proteomes" id="UP001161160"/>
    </source>
</evidence>
<evidence type="ECO:0000313" key="2">
    <source>
        <dbReference type="EMBL" id="MDH6503130.1"/>
    </source>
</evidence>
<evidence type="ECO:0000256" key="1">
    <source>
        <dbReference type="SAM" id="SignalP"/>
    </source>
</evidence>
<keyword evidence="1" id="KW-0732">Signal</keyword>
<sequence length="142" mass="15279">MDKERSMKNMKKIIPLFWILCGSLASLLPSAAFAGPYVGWNVSVGGGGWYPGPYGGPWRPAGYYGGYPYPVVGYAPPVVYAAPPVYMAPPQPVVLASQPQPSVWYYCAESGKYYPYVESCAGTWKIQPALPPANQSGPPPSN</sequence>